<dbReference type="AlphaFoldDB" id="A0A1I3IRJ8"/>
<dbReference type="Pfam" id="PF09720">
    <property type="entry name" value="Unstab_antitox"/>
    <property type="match status" value="1"/>
</dbReference>
<dbReference type="InterPro" id="IPR013406">
    <property type="entry name" value="CHP02574_addiction_mod"/>
</dbReference>
<dbReference type="Proteomes" id="UP000198649">
    <property type="component" value="Unassembled WGS sequence"/>
</dbReference>
<proteinExistence type="predicted"/>
<protein>
    <submittedName>
        <fullName evidence="1">Putative addiction module component, TIGR02574 family</fullName>
    </submittedName>
</protein>
<keyword evidence="2" id="KW-1185">Reference proteome</keyword>
<evidence type="ECO:0000313" key="2">
    <source>
        <dbReference type="Proteomes" id="UP000198649"/>
    </source>
</evidence>
<dbReference type="EMBL" id="FOQG01000009">
    <property type="protein sequence ID" value="SFI50606.1"/>
    <property type="molecule type" value="Genomic_DNA"/>
</dbReference>
<organism evidence="1 2">
    <name type="scientific">Nocardioides psychrotolerans</name>
    <dbReference type="NCBI Taxonomy" id="1005945"/>
    <lineage>
        <taxon>Bacteria</taxon>
        <taxon>Bacillati</taxon>
        <taxon>Actinomycetota</taxon>
        <taxon>Actinomycetes</taxon>
        <taxon>Propionibacteriales</taxon>
        <taxon>Nocardioidaceae</taxon>
        <taxon>Nocardioides</taxon>
    </lineage>
</organism>
<reference evidence="1 2" key="1">
    <citation type="submission" date="2016-10" db="EMBL/GenBank/DDBJ databases">
        <authorList>
            <person name="de Groot N.N."/>
        </authorList>
    </citation>
    <scope>NUCLEOTIDE SEQUENCE [LARGE SCALE GENOMIC DNA]</scope>
    <source>
        <strain evidence="1 2">CGMCC 1.11156</strain>
    </source>
</reference>
<dbReference type="NCBIfam" id="TIGR02574">
    <property type="entry name" value="stabl_TIGR02574"/>
    <property type="match status" value="1"/>
</dbReference>
<dbReference type="STRING" id="1005945.SAMN05216561_109122"/>
<accession>A0A1I3IRJ8</accession>
<name>A0A1I3IRJ8_9ACTN</name>
<sequence length="72" mass="7838">MGMVNPALQSAIEAMSLDERLELVEYIEGTVPVAVTERQKATIRSRAAELEADPSIGLSWGELKARLAARRA</sequence>
<evidence type="ECO:0000313" key="1">
    <source>
        <dbReference type="EMBL" id="SFI50606.1"/>
    </source>
</evidence>
<gene>
    <name evidence="1" type="ORF">SAMN05216561_109122</name>
</gene>